<dbReference type="GO" id="GO:0032981">
    <property type="term" value="P:mitochondrial respiratory chain complex I assembly"/>
    <property type="evidence" value="ECO:0007669"/>
    <property type="project" value="TreeGrafter"/>
</dbReference>
<feature type="domain" description="NADH:ubiquinone oxidoreductase intermediate-associated protein 30" evidence="5">
    <location>
        <begin position="40"/>
        <end position="211"/>
    </location>
</feature>
<sequence length="232" mass="26159">MWRRLSRLRQRGAHGTDDWLEDFLHLSKQQTLLRFDTAGWRDRWSLHCDAEYGGSSTVELQQGEAEGEGTARFAGQTVTEIDSDNSSVSPETGKRAVYAGWAAMRTDVEGDGWDLKDFHGIRLRVRPDGRGYMLNLRTVGILGGEDVDIYQARMPPSPVLGDWCELRLPFSAFVLTSRGYVQHSQAMNLETLKEVGLLVADKQTAPFELEIAEVEAFRFEDEEAQPPRPRSA</sequence>
<reference evidence="6" key="2">
    <citation type="submission" date="2024-10" db="UniProtKB">
        <authorList>
            <consortium name="EnsemblProtists"/>
        </authorList>
    </citation>
    <scope>IDENTIFICATION</scope>
</reference>
<dbReference type="GeneID" id="17273306"/>
<protein>
    <recommendedName>
        <fullName evidence="5">NADH:ubiquinone oxidoreductase intermediate-associated protein 30 domain-containing protein</fullName>
    </recommendedName>
</protein>
<dbReference type="GO" id="GO:0005739">
    <property type="term" value="C:mitochondrion"/>
    <property type="evidence" value="ECO:0007669"/>
    <property type="project" value="UniProtKB-SubCell"/>
</dbReference>
<dbReference type="eggNOG" id="KOG2435">
    <property type="taxonomic scope" value="Eukaryota"/>
</dbReference>
<dbReference type="HOGENOM" id="CLU_1196733_0_0_1"/>
<evidence type="ECO:0000256" key="2">
    <source>
        <dbReference type="ARBA" id="ARBA00007884"/>
    </source>
</evidence>
<reference evidence="7" key="1">
    <citation type="journal article" date="2013" name="Nature">
        <title>Pan genome of the phytoplankton Emiliania underpins its global distribution.</title>
        <authorList>
            <person name="Read B.A."/>
            <person name="Kegel J."/>
            <person name="Klute M.J."/>
            <person name="Kuo A."/>
            <person name="Lefebvre S.C."/>
            <person name="Maumus F."/>
            <person name="Mayer C."/>
            <person name="Miller J."/>
            <person name="Monier A."/>
            <person name="Salamov A."/>
            <person name="Young J."/>
            <person name="Aguilar M."/>
            <person name="Claverie J.M."/>
            <person name="Frickenhaus S."/>
            <person name="Gonzalez K."/>
            <person name="Herman E.K."/>
            <person name="Lin Y.C."/>
            <person name="Napier J."/>
            <person name="Ogata H."/>
            <person name="Sarno A.F."/>
            <person name="Shmutz J."/>
            <person name="Schroeder D."/>
            <person name="de Vargas C."/>
            <person name="Verret F."/>
            <person name="von Dassow P."/>
            <person name="Valentin K."/>
            <person name="Van de Peer Y."/>
            <person name="Wheeler G."/>
            <person name="Dacks J.B."/>
            <person name="Delwiche C.F."/>
            <person name="Dyhrman S.T."/>
            <person name="Glockner G."/>
            <person name="John U."/>
            <person name="Richards T."/>
            <person name="Worden A.Z."/>
            <person name="Zhang X."/>
            <person name="Grigoriev I.V."/>
            <person name="Allen A.E."/>
            <person name="Bidle K."/>
            <person name="Borodovsky M."/>
            <person name="Bowler C."/>
            <person name="Brownlee C."/>
            <person name="Cock J.M."/>
            <person name="Elias M."/>
            <person name="Gladyshev V.N."/>
            <person name="Groth M."/>
            <person name="Guda C."/>
            <person name="Hadaegh A."/>
            <person name="Iglesias-Rodriguez M.D."/>
            <person name="Jenkins J."/>
            <person name="Jones B.M."/>
            <person name="Lawson T."/>
            <person name="Leese F."/>
            <person name="Lindquist E."/>
            <person name="Lobanov A."/>
            <person name="Lomsadze A."/>
            <person name="Malik S.B."/>
            <person name="Marsh M.E."/>
            <person name="Mackinder L."/>
            <person name="Mock T."/>
            <person name="Mueller-Roeber B."/>
            <person name="Pagarete A."/>
            <person name="Parker M."/>
            <person name="Probert I."/>
            <person name="Quesneville H."/>
            <person name="Raines C."/>
            <person name="Rensing S.A."/>
            <person name="Riano-Pachon D.M."/>
            <person name="Richier S."/>
            <person name="Rokitta S."/>
            <person name="Shiraiwa Y."/>
            <person name="Soanes D.M."/>
            <person name="van der Giezen M."/>
            <person name="Wahlund T.M."/>
            <person name="Williams B."/>
            <person name="Wilson W."/>
            <person name="Wolfe G."/>
            <person name="Wurch L.L."/>
        </authorList>
    </citation>
    <scope>NUCLEOTIDE SEQUENCE</scope>
</reference>
<dbReference type="PANTHER" id="PTHR13194">
    <property type="entry name" value="COMPLEX I INTERMEDIATE-ASSOCIATED PROTEIN 30"/>
    <property type="match status" value="1"/>
</dbReference>
<keyword evidence="4" id="KW-0143">Chaperone</keyword>
<evidence type="ECO:0000256" key="3">
    <source>
        <dbReference type="ARBA" id="ARBA00023128"/>
    </source>
</evidence>
<dbReference type="PaxDb" id="2903-EOD27760"/>
<keyword evidence="3" id="KW-0496">Mitochondrion</keyword>
<dbReference type="GO" id="GO:0006120">
    <property type="term" value="P:mitochondrial electron transport, NADH to ubiquinone"/>
    <property type="evidence" value="ECO:0007669"/>
    <property type="project" value="TreeGrafter"/>
</dbReference>
<dbReference type="GO" id="GO:0051082">
    <property type="term" value="F:unfolded protein binding"/>
    <property type="evidence" value="ECO:0007669"/>
    <property type="project" value="TreeGrafter"/>
</dbReference>
<dbReference type="Proteomes" id="UP000013827">
    <property type="component" value="Unassembled WGS sequence"/>
</dbReference>
<dbReference type="InterPro" id="IPR013857">
    <property type="entry name" value="NADH-UbQ_OxRdtase-assoc_prot30"/>
</dbReference>
<organism evidence="6 7">
    <name type="scientific">Emiliania huxleyi (strain CCMP1516)</name>
    <dbReference type="NCBI Taxonomy" id="280463"/>
    <lineage>
        <taxon>Eukaryota</taxon>
        <taxon>Haptista</taxon>
        <taxon>Haptophyta</taxon>
        <taxon>Prymnesiophyceae</taxon>
        <taxon>Isochrysidales</taxon>
        <taxon>Noelaerhabdaceae</taxon>
        <taxon>Emiliania</taxon>
    </lineage>
</organism>
<evidence type="ECO:0000256" key="4">
    <source>
        <dbReference type="ARBA" id="ARBA00023186"/>
    </source>
</evidence>
<evidence type="ECO:0000256" key="1">
    <source>
        <dbReference type="ARBA" id="ARBA00004173"/>
    </source>
</evidence>
<evidence type="ECO:0000313" key="6">
    <source>
        <dbReference type="EnsemblProtists" id="EOD27760"/>
    </source>
</evidence>
<dbReference type="KEGG" id="ehx:EMIHUDRAFT_100138"/>
<dbReference type="AlphaFoldDB" id="A0A0D3JW75"/>
<name>A0A0D3JW75_EMIH1</name>
<comment type="similarity">
    <text evidence="2">Belongs to the CIA30 family.</text>
</comment>
<evidence type="ECO:0000313" key="7">
    <source>
        <dbReference type="Proteomes" id="UP000013827"/>
    </source>
</evidence>
<dbReference type="OMA" id="VWRHEAR"/>
<dbReference type="PANTHER" id="PTHR13194:SF18">
    <property type="entry name" value="COMPLEX I INTERMEDIATE-ASSOCIATED PROTEIN 30, MITOCHONDRIAL"/>
    <property type="match status" value="1"/>
</dbReference>
<keyword evidence="7" id="KW-1185">Reference proteome</keyword>
<comment type="subcellular location">
    <subcellularLocation>
        <location evidence="1">Mitochondrion</location>
    </subcellularLocation>
</comment>
<dbReference type="RefSeq" id="XP_005780189.1">
    <property type="nucleotide sequence ID" value="XM_005780132.1"/>
</dbReference>
<proteinExistence type="inferred from homology"/>
<dbReference type="STRING" id="2903.R1EM73"/>
<dbReference type="Pfam" id="PF08547">
    <property type="entry name" value="CIA30"/>
    <property type="match status" value="1"/>
</dbReference>
<dbReference type="EnsemblProtists" id="EOD27760">
    <property type="protein sequence ID" value="EOD27760"/>
    <property type="gene ID" value="EMIHUDRAFT_100138"/>
</dbReference>
<evidence type="ECO:0000259" key="5">
    <source>
        <dbReference type="Pfam" id="PF08547"/>
    </source>
</evidence>
<dbReference type="InterPro" id="IPR008979">
    <property type="entry name" value="Galactose-bd-like_sf"/>
</dbReference>
<dbReference type="InterPro" id="IPR039131">
    <property type="entry name" value="NDUFAF1"/>
</dbReference>
<dbReference type="SUPFAM" id="SSF49785">
    <property type="entry name" value="Galactose-binding domain-like"/>
    <property type="match status" value="1"/>
</dbReference>
<accession>A0A0D3JW75</accession>